<evidence type="ECO:0000313" key="2">
    <source>
        <dbReference type="Proteomes" id="UP001302120"/>
    </source>
</evidence>
<sequence length="52" mass="6302">MNLQPANQKNFWDSLIVYFDYGLSLPKTQFFGKYFTDLCHLEQVIWVTEQQR</sequence>
<name>A0ABU5UBD0_9CYAN</name>
<proteinExistence type="predicted"/>
<accession>A0ABU5UBD0</accession>
<reference evidence="1 2" key="1">
    <citation type="submission" date="2023-12" db="EMBL/GenBank/DDBJ databases">
        <title>Baltic Sea Cyanobacteria.</title>
        <authorList>
            <person name="Delbaje E."/>
            <person name="Fewer D.P."/>
            <person name="Shishido T.K."/>
        </authorList>
    </citation>
    <scope>NUCLEOTIDE SEQUENCE [LARGE SCALE GENOMIC DNA]</scope>
    <source>
        <strain evidence="1 2">UHCC-0300</strain>
    </source>
</reference>
<keyword evidence="2" id="KW-1185">Reference proteome</keyword>
<comment type="caution">
    <text evidence="1">The sequence shown here is derived from an EMBL/GenBank/DDBJ whole genome shotgun (WGS) entry which is preliminary data.</text>
</comment>
<gene>
    <name evidence="1" type="ORF">VB620_05725</name>
</gene>
<evidence type="ECO:0000313" key="1">
    <source>
        <dbReference type="EMBL" id="MEA5580837.1"/>
    </source>
</evidence>
<dbReference type="EMBL" id="JAYGHG010000005">
    <property type="protein sequence ID" value="MEA5580837.1"/>
    <property type="molecule type" value="Genomic_DNA"/>
</dbReference>
<organism evidence="1 2">
    <name type="scientific">Nodularia harveyana UHCC-0300</name>
    <dbReference type="NCBI Taxonomy" id="2974287"/>
    <lineage>
        <taxon>Bacteria</taxon>
        <taxon>Bacillati</taxon>
        <taxon>Cyanobacteriota</taxon>
        <taxon>Cyanophyceae</taxon>
        <taxon>Nostocales</taxon>
        <taxon>Nodulariaceae</taxon>
        <taxon>Nodularia</taxon>
    </lineage>
</organism>
<dbReference type="Proteomes" id="UP001302120">
    <property type="component" value="Unassembled WGS sequence"/>
</dbReference>
<protein>
    <submittedName>
        <fullName evidence="1">Uncharacterized protein</fullName>
    </submittedName>
</protein>